<dbReference type="EMBL" id="JARKIF010000011">
    <property type="protein sequence ID" value="KAJ7627486.1"/>
    <property type="molecule type" value="Genomic_DNA"/>
</dbReference>
<dbReference type="AlphaFoldDB" id="A0AAD7FJM7"/>
<proteinExistence type="predicted"/>
<evidence type="ECO:0000313" key="1">
    <source>
        <dbReference type="EMBL" id="KAJ7627486.1"/>
    </source>
</evidence>
<comment type="caution">
    <text evidence="1">The sequence shown here is derived from an EMBL/GenBank/DDBJ whole genome shotgun (WGS) entry which is preliminary data.</text>
</comment>
<dbReference type="Proteomes" id="UP001221142">
    <property type="component" value="Unassembled WGS sequence"/>
</dbReference>
<keyword evidence="2" id="KW-1185">Reference proteome</keyword>
<gene>
    <name evidence="1" type="ORF">FB45DRAFT_868700</name>
</gene>
<reference evidence="1" key="1">
    <citation type="submission" date="2023-03" db="EMBL/GenBank/DDBJ databases">
        <title>Massive genome expansion in bonnet fungi (Mycena s.s.) driven by repeated elements and novel gene families across ecological guilds.</title>
        <authorList>
            <consortium name="Lawrence Berkeley National Laboratory"/>
            <person name="Harder C.B."/>
            <person name="Miyauchi S."/>
            <person name="Viragh M."/>
            <person name="Kuo A."/>
            <person name="Thoen E."/>
            <person name="Andreopoulos B."/>
            <person name="Lu D."/>
            <person name="Skrede I."/>
            <person name="Drula E."/>
            <person name="Henrissat B."/>
            <person name="Morin E."/>
            <person name="Kohler A."/>
            <person name="Barry K."/>
            <person name="LaButti K."/>
            <person name="Morin E."/>
            <person name="Salamov A."/>
            <person name="Lipzen A."/>
            <person name="Mereny Z."/>
            <person name="Hegedus B."/>
            <person name="Baldrian P."/>
            <person name="Stursova M."/>
            <person name="Weitz H."/>
            <person name="Taylor A."/>
            <person name="Grigoriev I.V."/>
            <person name="Nagy L.G."/>
            <person name="Martin F."/>
            <person name="Kauserud H."/>
        </authorList>
    </citation>
    <scope>NUCLEOTIDE SEQUENCE</scope>
    <source>
        <strain evidence="1">9284</strain>
    </source>
</reference>
<protein>
    <submittedName>
        <fullName evidence="1">Uncharacterized protein</fullName>
    </submittedName>
</protein>
<organism evidence="1 2">
    <name type="scientific">Roridomyces roridus</name>
    <dbReference type="NCBI Taxonomy" id="1738132"/>
    <lineage>
        <taxon>Eukaryota</taxon>
        <taxon>Fungi</taxon>
        <taxon>Dikarya</taxon>
        <taxon>Basidiomycota</taxon>
        <taxon>Agaricomycotina</taxon>
        <taxon>Agaricomycetes</taxon>
        <taxon>Agaricomycetidae</taxon>
        <taxon>Agaricales</taxon>
        <taxon>Marasmiineae</taxon>
        <taxon>Mycenaceae</taxon>
        <taxon>Roridomyces</taxon>
    </lineage>
</organism>
<evidence type="ECO:0000313" key="2">
    <source>
        <dbReference type="Proteomes" id="UP001221142"/>
    </source>
</evidence>
<sequence>MGDKAWTWLPLRPPPRLAWFQPTLTALEEVYHTNADPRGTHLPSREVPFGVLGQFWASWPLSPDDSSQLWNHRAYSHASLRITWVAYCVSHSPPVPWSSASKRETTAGDLGVLLLPPLQLKLSLGAAELVRRAKQAHASLRPESRRRSRSSPAGSWVLAHGLNSAAALTAALLRMQIQVAIRWRPITEGPCVCSFRYAI</sequence>
<name>A0AAD7FJM7_9AGAR</name>
<accession>A0AAD7FJM7</accession>